<comment type="function">
    <text evidence="7">IGPS catalyzes the conversion of PRFAR and glutamine to IGP, AICAR and glutamate. The HisF subunit catalyzes the cyclization activity that produces IGP and AICAR from PRFAR using the ammonia provided by the HisH subunit.</text>
</comment>
<dbReference type="InterPro" id="IPR004651">
    <property type="entry name" value="HisF"/>
</dbReference>
<proteinExistence type="inferred from homology"/>
<evidence type="ECO:0000313" key="9">
    <source>
        <dbReference type="EMBL" id="KXB07835.1"/>
    </source>
</evidence>
<evidence type="ECO:0000256" key="2">
    <source>
        <dbReference type="ARBA" id="ARBA00022490"/>
    </source>
</evidence>
<evidence type="ECO:0000313" key="10">
    <source>
        <dbReference type="Proteomes" id="UP000070633"/>
    </source>
</evidence>
<keyword evidence="2 7" id="KW-0963">Cytoplasm</keyword>
<comment type="similarity">
    <text evidence="7 8">Belongs to the HisA/HisF family.</text>
</comment>
<keyword evidence="3 7" id="KW-0028">Amino-acid biosynthesis</keyword>
<feature type="active site" evidence="7">
    <location>
        <position position="10"/>
    </location>
</feature>
<gene>
    <name evidence="7" type="primary">hisF</name>
    <name evidence="9" type="ORF">AKJ55_01845</name>
</gene>
<dbReference type="CDD" id="cd04731">
    <property type="entry name" value="HisF"/>
    <property type="match status" value="1"/>
</dbReference>
<evidence type="ECO:0000256" key="6">
    <source>
        <dbReference type="ARBA" id="ARBA00047838"/>
    </source>
</evidence>
<evidence type="ECO:0000256" key="4">
    <source>
        <dbReference type="ARBA" id="ARBA00023102"/>
    </source>
</evidence>
<dbReference type="PANTHER" id="PTHR21235">
    <property type="entry name" value="IMIDAZOLE GLYCEROL PHOSPHATE SYNTHASE SUBUNIT HISF/H IGP SYNTHASE SUBUNIT HISF/H"/>
    <property type="match status" value="1"/>
</dbReference>
<dbReference type="HAMAP" id="MF_01013">
    <property type="entry name" value="HisF"/>
    <property type="match status" value="1"/>
</dbReference>
<sequence length="251" mass="26906">MTKRIIPCLDTREGKLVKGVHFKDIQQIGDPVEYAQRYEEQGADELVFLDIVATPEERPTFVKAVSDVTDVLTIPLAVGGGIRSVEDAERVLDAGASKVSVNTAAVKNPDLISNLASEFGSESVVSAIDADKVSEDKWEVYISGGKKSTGIDMVEWAKTVESKGTGEILYTGLHTDGTKDGYDLKGTSTLAEVVDIPIIASGGAGSLEHIKDALTKGEADAALAASIFHYGEYTVREVKEYLRDQGVSVRL</sequence>
<dbReference type="EMBL" id="LHYI01000050">
    <property type="protein sequence ID" value="KXB07835.1"/>
    <property type="molecule type" value="Genomic_DNA"/>
</dbReference>
<comment type="pathway">
    <text evidence="1 7">Amino-acid biosynthesis; L-histidine biosynthesis; L-histidine from 5-phospho-alpha-D-ribose 1-diphosphate: step 5/9.</text>
</comment>
<protein>
    <recommendedName>
        <fullName evidence="7">Imidazole glycerol phosphate synthase subunit HisF</fullName>
        <ecNumber evidence="7">4.3.2.10</ecNumber>
    </recommendedName>
    <alternativeName>
        <fullName evidence="7">IGP synthase cyclase subunit</fullName>
    </alternativeName>
    <alternativeName>
        <fullName evidence="7">IGP synthase subunit HisF</fullName>
    </alternativeName>
    <alternativeName>
        <fullName evidence="7">ImGP synthase subunit HisF</fullName>
        <shortName evidence="7">IGPS subunit HisF</shortName>
    </alternativeName>
</protein>
<keyword evidence="4 7" id="KW-0368">Histidine biosynthesis</keyword>
<dbReference type="NCBIfam" id="TIGR00735">
    <property type="entry name" value="hisF"/>
    <property type="match status" value="1"/>
</dbReference>
<reference evidence="9 10" key="1">
    <citation type="journal article" date="2016" name="Sci. Rep.">
        <title>Metabolic traits of an uncultured archaeal lineage -MSBL1- from brine pools of the Red Sea.</title>
        <authorList>
            <person name="Mwirichia R."/>
            <person name="Alam I."/>
            <person name="Rashid M."/>
            <person name="Vinu M."/>
            <person name="Ba-Alawi W."/>
            <person name="Anthony Kamau A."/>
            <person name="Kamanda Ngugi D."/>
            <person name="Goker M."/>
            <person name="Klenk H.P."/>
            <person name="Bajic V."/>
            <person name="Stingl U."/>
        </authorList>
    </citation>
    <scope>NUCLEOTIDE SEQUENCE [LARGE SCALE GENOMIC DNA]</scope>
    <source>
        <strain evidence="9">SCGC-AAA382M17</strain>
    </source>
</reference>
<dbReference type="Proteomes" id="UP000070633">
    <property type="component" value="Unassembled WGS sequence"/>
</dbReference>
<dbReference type="EC" id="4.3.2.10" evidence="7"/>
<accession>A0ABR5TJ54</accession>
<evidence type="ECO:0000256" key="5">
    <source>
        <dbReference type="ARBA" id="ARBA00023239"/>
    </source>
</evidence>
<dbReference type="Gene3D" id="3.20.20.70">
    <property type="entry name" value="Aldolase class I"/>
    <property type="match status" value="1"/>
</dbReference>
<comment type="subunit">
    <text evidence="7">Heterodimer of HisH and HisF.</text>
</comment>
<dbReference type="InterPro" id="IPR011060">
    <property type="entry name" value="RibuloseP-bd_barrel"/>
</dbReference>
<comment type="subcellular location">
    <subcellularLocation>
        <location evidence="7">Cytoplasm</location>
    </subcellularLocation>
</comment>
<name>A0ABR5TJ54_9EURY</name>
<comment type="caution">
    <text evidence="9">The sequence shown here is derived from an EMBL/GenBank/DDBJ whole genome shotgun (WGS) entry which is preliminary data.</text>
</comment>
<feature type="active site" evidence="7">
    <location>
        <position position="129"/>
    </location>
</feature>
<evidence type="ECO:0000256" key="3">
    <source>
        <dbReference type="ARBA" id="ARBA00022605"/>
    </source>
</evidence>
<dbReference type="PANTHER" id="PTHR21235:SF2">
    <property type="entry name" value="IMIDAZOLE GLYCEROL PHOSPHATE SYNTHASE HISHF"/>
    <property type="match status" value="1"/>
</dbReference>
<dbReference type="InterPro" id="IPR006062">
    <property type="entry name" value="His_biosynth"/>
</dbReference>
<keyword evidence="10" id="KW-1185">Reference proteome</keyword>
<keyword evidence="5 7" id="KW-0456">Lyase</keyword>
<dbReference type="SUPFAM" id="SSF51366">
    <property type="entry name" value="Ribulose-phoshate binding barrel"/>
    <property type="match status" value="1"/>
</dbReference>
<organism evidence="9 10">
    <name type="scientific">candidate division MSBL1 archaeon SCGC-AAA382M17</name>
    <dbReference type="NCBI Taxonomy" id="1698284"/>
    <lineage>
        <taxon>Archaea</taxon>
        <taxon>Methanobacteriati</taxon>
        <taxon>Methanobacteriota</taxon>
        <taxon>candidate division MSBL1</taxon>
    </lineage>
</organism>
<evidence type="ECO:0000256" key="8">
    <source>
        <dbReference type="RuleBase" id="RU003657"/>
    </source>
</evidence>
<evidence type="ECO:0000256" key="7">
    <source>
        <dbReference type="HAMAP-Rule" id="MF_01013"/>
    </source>
</evidence>
<dbReference type="InterPro" id="IPR013785">
    <property type="entry name" value="Aldolase_TIM"/>
</dbReference>
<comment type="catalytic activity">
    <reaction evidence="6 7">
        <text>5-[(5-phospho-1-deoxy-D-ribulos-1-ylimino)methylamino]-1-(5-phospho-beta-D-ribosyl)imidazole-4-carboxamide + L-glutamine = D-erythro-1-(imidazol-4-yl)glycerol 3-phosphate + 5-amino-1-(5-phospho-beta-D-ribosyl)imidazole-4-carboxamide + L-glutamate + H(+)</text>
        <dbReference type="Rhea" id="RHEA:24793"/>
        <dbReference type="ChEBI" id="CHEBI:15378"/>
        <dbReference type="ChEBI" id="CHEBI:29985"/>
        <dbReference type="ChEBI" id="CHEBI:58278"/>
        <dbReference type="ChEBI" id="CHEBI:58359"/>
        <dbReference type="ChEBI" id="CHEBI:58475"/>
        <dbReference type="ChEBI" id="CHEBI:58525"/>
        <dbReference type="EC" id="4.3.2.10"/>
    </reaction>
</comment>
<dbReference type="InterPro" id="IPR050064">
    <property type="entry name" value="IGPS_HisA/HisF"/>
</dbReference>
<evidence type="ECO:0000256" key="1">
    <source>
        <dbReference type="ARBA" id="ARBA00005091"/>
    </source>
</evidence>
<dbReference type="Pfam" id="PF00977">
    <property type="entry name" value="His_biosynth"/>
    <property type="match status" value="1"/>
</dbReference>